<keyword evidence="4" id="KW-0472">Membrane</keyword>
<dbReference type="SUPFAM" id="SSF48452">
    <property type="entry name" value="TPR-like"/>
    <property type="match status" value="1"/>
</dbReference>
<evidence type="ECO:0000256" key="2">
    <source>
        <dbReference type="ARBA" id="ARBA00006275"/>
    </source>
</evidence>
<accession>A0A3E1NU73</accession>
<comment type="subcellular location">
    <subcellularLocation>
        <location evidence="1">Cell outer membrane</location>
    </subcellularLocation>
</comment>
<dbReference type="Gene3D" id="1.25.40.390">
    <property type="match status" value="1"/>
</dbReference>
<dbReference type="Pfam" id="PF14322">
    <property type="entry name" value="SusD-like_3"/>
    <property type="match status" value="1"/>
</dbReference>
<evidence type="ECO:0000256" key="1">
    <source>
        <dbReference type="ARBA" id="ARBA00004442"/>
    </source>
</evidence>
<dbReference type="InterPro" id="IPR012944">
    <property type="entry name" value="SusD_RagB_dom"/>
</dbReference>
<dbReference type="InterPro" id="IPR033985">
    <property type="entry name" value="SusD-like_N"/>
</dbReference>
<dbReference type="EMBL" id="QTJV01000013">
    <property type="protein sequence ID" value="RFM31489.1"/>
    <property type="molecule type" value="Genomic_DNA"/>
</dbReference>
<dbReference type="GO" id="GO:0009279">
    <property type="term" value="C:cell outer membrane"/>
    <property type="evidence" value="ECO:0007669"/>
    <property type="project" value="UniProtKB-SubCell"/>
</dbReference>
<organism evidence="8 9">
    <name type="scientific">Chitinophaga silvisoli</name>
    <dbReference type="NCBI Taxonomy" id="2291814"/>
    <lineage>
        <taxon>Bacteria</taxon>
        <taxon>Pseudomonadati</taxon>
        <taxon>Bacteroidota</taxon>
        <taxon>Chitinophagia</taxon>
        <taxon>Chitinophagales</taxon>
        <taxon>Chitinophagaceae</taxon>
        <taxon>Chitinophaga</taxon>
    </lineage>
</organism>
<sequence length="481" mass="53908">MPNSKRDLMNYTINRKTISLIILLLGITSCSKHFLEVDPKGSLVASSVSDYDQLLNNLYVIYINSNAQVPMGDEMAGMEPYFSQANYRTQRLFRWDDVVYESNDDAAEFTNTMLSIYEFNKIINEVETATDGTESQKASLKAEAQAGRAWTYFLMINYYGLPYSATSATDLGFPIITAADITQTEFKRATVKEVYDFIINDLTAAIPKLPAKTTSRLRMSKAAAEGILGKVYVFMGNYQDGLTWLNAAINDMSNSSIAVGLYDLQTETATGGIYDGTSVPPMTADIENILVKQSTCYWSYIYDELVLSPAASALFDPTDLRLKFYSDKTYGGYSYPVSGILRKNRFSAFDFGVLVPDLYLLRAECECRLNDLASAKTDVETLRKKRLPIATAPVPDSISGEKISLLKFILDERTREFAVTGTRWFDMRRLSTDPLFSGNTYLHTIYSEDGSSTQITLRPERLVLRFPQKIVQQSSGLINNP</sequence>
<dbReference type="Proteomes" id="UP000261174">
    <property type="component" value="Unassembled WGS sequence"/>
</dbReference>
<evidence type="ECO:0000313" key="9">
    <source>
        <dbReference type="Proteomes" id="UP000261174"/>
    </source>
</evidence>
<proteinExistence type="inferred from homology"/>
<dbReference type="Pfam" id="PF07980">
    <property type="entry name" value="SusD_RagB"/>
    <property type="match status" value="1"/>
</dbReference>
<name>A0A3E1NU73_9BACT</name>
<keyword evidence="9" id="KW-1185">Reference proteome</keyword>
<evidence type="ECO:0000256" key="4">
    <source>
        <dbReference type="ARBA" id="ARBA00023136"/>
    </source>
</evidence>
<protein>
    <submittedName>
        <fullName evidence="8">RagB/SusD family nutrient uptake outer membrane protein</fullName>
    </submittedName>
</protein>
<dbReference type="InterPro" id="IPR011990">
    <property type="entry name" value="TPR-like_helical_dom_sf"/>
</dbReference>
<feature type="domain" description="SusD-like N-terminal" evidence="7">
    <location>
        <begin position="34"/>
        <end position="232"/>
    </location>
</feature>
<reference evidence="8 9" key="1">
    <citation type="submission" date="2018-08" db="EMBL/GenBank/DDBJ databases">
        <title>Chitinophaga sp. K20C18050901, a novel bacterium isolated from forest soil.</title>
        <authorList>
            <person name="Wang C."/>
        </authorList>
    </citation>
    <scope>NUCLEOTIDE SEQUENCE [LARGE SCALE GENOMIC DNA]</scope>
    <source>
        <strain evidence="8 9">K20C18050901</strain>
    </source>
</reference>
<evidence type="ECO:0000259" key="6">
    <source>
        <dbReference type="Pfam" id="PF07980"/>
    </source>
</evidence>
<dbReference type="PROSITE" id="PS51257">
    <property type="entry name" value="PROKAR_LIPOPROTEIN"/>
    <property type="match status" value="1"/>
</dbReference>
<evidence type="ECO:0000256" key="3">
    <source>
        <dbReference type="ARBA" id="ARBA00022729"/>
    </source>
</evidence>
<keyword evidence="3" id="KW-0732">Signal</keyword>
<comment type="caution">
    <text evidence="8">The sequence shown here is derived from an EMBL/GenBank/DDBJ whole genome shotgun (WGS) entry which is preliminary data.</text>
</comment>
<evidence type="ECO:0000313" key="8">
    <source>
        <dbReference type="EMBL" id="RFM31489.1"/>
    </source>
</evidence>
<keyword evidence="5" id="KW-0998">Cell outer membrane</keyword>
<comment type="similarity">
    <text evidence="2">Belongs to the SusD family.</text>
</comment>
<gene>
    <name evidence="8" type="ORF">DXN04_27585</name>
</gene>
<dbReference type="AlphaFoldDB" id="A0A3E1NU73"/>
<evidence type="ECO:0000256" key="5">
    <source>
        <dbReference type="ARBA" id="ARBA00023237"/>
    </source>
</evidence>
<evidence type="ECO:0000259" key="7">
    <source>
        <dbReference type="Pfam" id="PF14322"/>
    </source>
</evidence>
<feature type="domain" description="RagB/SusD" evidence="6">
    <location>
        <begin position="357"/>
        <end position="448"/>
    </location>
</feature>